<evidence type="ECO:0000256" key="2">
    <source>
        <dbReference type="SAM" id="Phobius"/>
    </source>
</evidence>
<gene>
    <name evidence="3" type="primary">SPOSA6832_03875</name>
</gene>
<accession>A0A0D6EPU1</accession>
<feature type="transmembrane region" description="Helical" evidence="2">
    <location>
        <begin position="124"/>
        <end position="144"/>
    </location>
</feature>
<dbReference type="Proteomes" id="UP000243876">
    <property type="component" value="Unassembled WGS sequence"/>
</dbReference>
<reference evidence="4" key="1">
    <citation type="submission" date="2015-02" db="EMBL/GenBank/DDBJ databases">
        <authorList>
            <person name="Gon?alves P."/>
        </authorList>
    </citation>
    <scope>NUCLEOTIDE SEQUENCE [LARGE SCALE GENOMIC DNA]</scope>
</reference>
<feature type="compositionally biased region" description="Basic and acidic residues" evidence="1">
    <location>
        <begin position="277"/>
        <end position="286"/>
    </location>
</feature>
<sequence length="857" mass="95832">MLRVTHPPGDANPRVTRSSSAAPPFLRANSLPTIYPIPVPSSPPIPSYSTKSPTGLRVNSSPASPPSQHRLEPSSRLRALLTAVVPHALLPASLTEPRPFQYPKSPSLLRPHPQTRHGRRSVWLARRFLVVLIVLVLLASWWTLIPSNAGWEGGPWSSWRTGELVRAEQRAWGRIASANTDYAMMLERLRGGAKEEPAPPLVVEATTTVAVSEEVAETVEREEEQAVLNAVVEQAVKEQEQAVKERKQKAVVEQLQAKETMAKVVREKKKPSVEAAPDPKKKDPSRYKRLLPLGVPSRRYLYGANFIQSAEDGHTEVDDPEFTNHKVKVPSKKQLQRIFEENKARYEEEAEGWRTFAWEAPPAHPSLEKLVDKLSKEELELREWIRHLHTQPPASGVGLGASTSPSTDLVLAGEAPTLAHGSLDKYADLLVQAEAGHAGKCQSSTWLTDYEKMHAEMLSGARDPKFISYHCALPFSSDTGDHSTDSFLFRRARNELRLLGMTSAFFFGLVTQRAFLGEWQSPIPLEVVFDSPHVNWSYSSFTSQTHPVLGQQPLIDASAELDIIHFDRLSVDATFGTSSWNPKRGRIPTPGFEKRDLAYQSPWIKVGSPRSPFFSRSDFPFLSPQFFTNRGMIYRSFAYKHLQKSMGRLGLQPTTAFACISQYLFRPKPPALNLIADYTSVLALPSVFSVGIHVRTGDQSMKDPEYDKVNTVKRHSQFFRCARELGETYATKDQRIIYYLVTDSANLKQDAQQVLGDKLVTTDMLPQHVHQKSGHADGVFSAVVEDWILAKTDMLVATQGKLAAFMHAKENSTVTIFPRYNPDVMGLQSKKSHMKVDCTSPDVFTTFEELSSEWSLG</sequence>
<dbReference type="OrthoDB" id="428346at2759"/>
<evidence type="ECO:0000313" key="3">
    <source>
        <dbReference type="EMBL" id="CEQ42087.1"/>
    </source>
</evidence>
<organism evidence="3 4">
    <name type="scientific">Sporidiobolus salmonicolor</name>
    <name type="common">Yeast-like fungus</name>
    <name type="synonym">Sporobolomyces salmonicolor</name>
    <dbReference type="NCBI Taxonomy" id="5005"/>
    <lineage>
        <taxon>Eukaryota</taxon>
        <taxon>Fungi</taxon>
        <taxon>Dikarya</taxon>
        <taxon>Basidiomycota</taxon>
        <taxon>Pucciniomycotina</taxon>
        <taxon>Microbotryomycetes</taxon>
        <taxon>Sporidiobolales</taxon>
        <taxon>Sporidiobolaceae</taxon>
        <taxon>Sporobolomyces</taxon>
    </lineage>
</organism>
<protein>
    <submittedName>
        <fullName evidence="3">SPOSA6832_03875-mRNA-1:cds</fullName>
    </submittedName>
</protein>
<dbReference type="Gene3D" id="3.40.50.11350">
    <property type="match status" value="1"/>
</dbReference>
<keyword evidence="4" id="KW-1185">Reference proteome</keyword>
<name>A0A0D6EPU1_SPOSA</name>
<evidence type="ECO:0000256" key="1">
    <source>
        <dbReference type="SAM" id="MobiDB-lite"/>
    </source>
</evidence>
<feature type="region of interest" description="Disordered" evidence="1">
    <location>
        <begin position="264"/>
        <end position="287"/>
    </location>
</feature>
<keyword evidence="2" id="KW-0472">Membrane</keyword>
<keyword evidence="2" id="KW-1133">Transmembrane helix</keyword>
<dbReference type="EMBL" id="CENE01000020">
    <property type="protein sequence ID" value="CEQ42087.1"/>
    <property type="molecule type" value="Genomic_DNA"/>
</dbReference>
<dbReference type="AlphaFoldDB" id="A0A0D6EPU1"/>
<keyword evidence="2" id="KW-0812">Transmembrane</keyword>
<evidence type="ECO:0000313" key="4">
    <source>
        <dbReference type="Proteomes" id="UP000243876"/>
    </source>
</evidence>
<feature type="region of interest" description="Disordered" evidence="1">
    <location>
        <begin position="39"/>
        <end position="72"/>
    </location>
</feature>
<proteinExistence type="predicted"/>
<feature type="region of interest" description="Disordered" evidence="1">
    <location>
        <begin position="1"/>
        <end position="24"/>
    </location>
</feature>